<evidence type="ECO:0008006" key="4">
    <source>
        <dbReference type="Google" id="ProtNLM"/>
    </source>
</evidence>
<name>A0ABW7ANI5_9ACTN</name>
<reference evidence="2 3" key="1">
    <citation type="submission" date="2024-10" db="EMBL/GenBank/DDBJ databases">
        <authorList>
            <person name="Topkara A.R."/>
            <person name="Saygin H."/>
        </authorList>
    </citation>
    <scope>NUCLEOTIDE SEQUENCE [LARGE SCALE GENOMIC DNA]</scope>
    <source>
        <strain evidence="2 3">M3C6</strain>
    </source>
</reference>
<feature type="signal peptide" evidence="1">
    <location>
        <begin position="1"/>
        <end position="31"/>
    </location>
</feature>
<keyword evidence="3" id="KW-1185">Reference proteome</keyword>
<dbReference type="RefSeq" id="WP_393173267.1">
    <property type="nucleotide sequence ID" value="NZ_JBICRM010000032.1"/>
</dbReference>
<gene>
    <name evidence="2" type="ORF">ACFLIM_37785</name>
</gene>
<organism evidence="2 3">
    <name type="scientific">Nonomuraea marmarensis</name>
    <dbReference type="NCBI Taxonomy" id="3351344"/>
    <lineage>
        <taxon>Bacteria</taxon>
        <taxon>Bacillati</taxon>
        <taxon>Actinomycetota</taxon>
        <taxon>Actinomycetes</taxon>
        <taxon>Streptosporangiales</taxon>
        <taxon>Streptosporangiaceae</taxon>
        <taxon>Nonomuraea</taxon>
    </lineage>
</organism>
<sequence length="160" mass="16966">MKSVATKTATGLAMAALAGGLLIATPQAASAAGICGPSQSRSEQRGEWVTFGKGGVHGCGTWSRVGKVTFLKGAVKDTRHDNKRAYVVIRFVVTSDVRKIYRFEAPRDGGSRTFALQSPYHQVSVQECLNVAWRLDPCGPADDFDVTAPQVHVPSPPPGG</sequence>
<feature type="chain" id="PRO_5045891472" description="Secreted protein" evidence="1">
    <location>
        <begin position="32"/>
        <end position="160"/>
    </location>
</feature>
<proteinExistence type="predicted"/>
<evidence type="ECO:0000313" key="3">
    <source>
        <dbReference type="Proteomes" id="UP001603978"/>
    </source>
</evidence>
<dbReference type="Proteomes" id="UP001603978">
    <property type="component" value="Unassembled WGS sequence"/>
</dbReference>
<evidence type="ECO:0000313" key="2">
    <source>
        <dbReference type="EMBL" id="MFG1708962.1"/>
    </source>
</evidence>
<protein>
    <recommendedName>
        <fullName evidence="4">Secreted protein</fullName>
    </recommendedName>
</protein>
<evidence type="ECO:0000256" key="1">
    <source>
        <dbReference type="SAM" id="SignalP"/>
    </source>
</evidence>
<keyword evidence="1" id="KW-0732">Signal</keyword>
<accession>A0ABW7ANI5</accession>
<comment type="caution">
    <text evidence="2">The sequence shown here is derived from an EMBL/GenBank/DDBJ whole genome shotgun (WGS) entry which is preliminary data.</text>
</comment>
<dbReference type="EMBL" id="JBICRM010000032">
    <property type="protein sequence ID" value="MFG1708962.1"/>
    <property type="molecule type" value="Genomic_DNA"/>
</dbReference>